<dbReference type="Proteomes" id="UP000029585">
    <property type="component" value="Unassembled WGS sequence"/>
</dbReference>
<evidence type="ECO:0000313" key="3">
    <source>
        <dbReference type="Proteomes" id="UP000029585"/>
    </source>
</evidence>
<name>A0A096D8U3_FLAPL</name>
<evidence type="ECO:0008006" key="4">
    <source>
        <dbReference type="Google" id="ProtNLM"/>
    </source>
</evidence>
<evidence type="ECO:0000256" key="1">
    <source>
        <dbReference type="SAM" id="SignalP"/>
    </source>
</evidence>
<dbReference type="HOGENOM" id="CLU_646735_0_0_9"/>
<dbReference type="RefSeq" id="WP_157838676.1">
    <property type="nucleotide sequence ID" value="NZ_KN174165.1"/>
</dbReference>
<accession>A0A096D8U3</accession>
<sequence>MLRKFVSLFLILVLLLSTASATSEPIPDEIVYTNGVTINHILNHTAFDKIFNTNSQGSSYSSNDEYGNINLYLSMVSAPNSMYETTLDFEVNIGGDTHLISTHGTSYELIPYENGSILFGDLVGHTFINGTECDVNVGMLKATDSETVSVAVTIIPQNARDWNDVVRFDFGGTVITPEMVSNMNTKQSNNHGGKNSIKVLDDAQEVPNWDKTSSILVGFESYDGPDAPSYSQKLQLAYADNADRLAAGVTTFCDEINSSFDGTLAGTQHVGTSVSTVDFSISRNDSMPTISVDSISKNTTGDDVTFVSKLFDLVTGAFEIESSVASILKTIISNAGNKFTVTLDDSTDASKEVHFWANPLAGITFDDAPIAVAFNLHSVQPGKYSFAISSDVTYTSTVSDSFSYIVYTYRSNTAALSHQRFDIG</sequence>
<dbReference type="AlphaFoldDB" id="A0A096D8U3"/>
<protein>
    <recommendedName>
        <fullName evidence="4">NEAT domain-containing protein</fullName>
    </recommendedName>
</protein>
<keyword evidence="1" id="KW-0732">Signal</keyword>
<dbReference type="EMBL" id="ADLO01000099">
    <property type="protein sequence ID" value="KGF53969.1"/>
    <property type="molecule type" value="Genomic_DNA"/>
</dbReference>
<organism evidence="2 3">
    <name type="scientific">Flavonifractor plautii 1_3_50AFAA</name>
    <dbReference type="NCBI Taxonomy" id="742738"/>
    <lineage>
        <taxon>Bacteria</taxon>
        <taxon>Bacillati</taxon>
        <taxon>Bacillota</taxon>
        <taxon>Clostridia</taxon>
        <taxon>Eubacteriales</taxon>
        <taxon>Oscillospiraceae</taxon>
        <taxon>Flavonifractor</taxon>
    </lineage>
</organism>
<reference evidence="2 3" key="1">
    <citation type="submission" date="2011-08" db="EMBL/GenBank/DDBJ databases">
        <title>The Genome Sequence of Clostridium orbiscindens 1_3_50AFAA.</title>
        <authorList>
            <consortium name="The Broad Institute Genome Sequencing Platform"/>
            <person name="Earl A."/>
            <person name="Ward D."/>
            <person name="Feldgarden M."/>
            <person name="Gevers D."/>
            <person name="Daigneault M."/>
            <person name="Strauss J."/>
            <person name="Allen-Vercoe E."/>
            <person name="Young S.K."/>
            <person name="Zeng Q."/>
            <person name="Gargeya S."/>
            <person name="Fitzgerald M."/>
            <person name="Haas B."/>
            <person name="Abouelleil A."/>
            <person name="Alvarado L."/>
            <person name="Arachchi H.M."/>
            <person name="Berlin A."/>
            <person name="Brown A."/>
            <person name="Chapman S.B."/>
            <person name="Chen Z."/>
            <person name="Dunbar C."/>
            <person name="Freedman E."/>
            <person name="Gearin G."/>
            <person name="Gellesch M."/>
            <person name="Goldberg J."/>
            <person name="Griggs A."/>
            <person name="Gujja S."/>
            <person name="Heiman D."/>
            <person name="Howarth C."/>
            <person name="Larson L."/>
            <person name="Lui A."/>
            <person name="MacDonald P.J.P."/>
            <person name="Montmayeur A."/>
            <person name="Murphy C."/>
            <person name="Neiman D."/>
            <person name="Pearson M."/>
            <person name="Priest M."/>
            <person name="Roberts A."/>
            <person name="Saif S."/>
            <person name="Shea T."/>
            <person name="Shenoy N."/>
            <person name="Sisk P."/>
            <person name="Stolte C."/>
            <person name="Sykes S."/>
            <person name="Wortman J."/>
            <person name="Nusbaum C."/>
            <person name="Birren B."/>
        </authorList>
    </citation>
    <scope>NUCLEOTIDE SEQUENCE [LARGE SCALE GENOMIC DNA]</scope>
    <source>
        <strain evidence="2 3">1_3_50AFAA</strain>
    </source>
</reference>
<dbReference type="PATRIC" id="fig|742738.3.peg.3312"/>
<comment type="caution">
    <text evidence="2">The sequence shown here is derived from an EMBL/GenBank/DDBJ whole genome shotgun (WGS) entry which is preliminary data.</text>
</comment>
<feature type="chain" id="PRO_5001917349" description="NEAT domain-containing protein" evidence="1">
    <location>
        <begin position="22"/>
        <end position="424"/>
    </location>
</feature>
<proteinExistence type="predicted"/>
<evidence type="ECO:0000313" key="2">
    <source>
        <dbReference type="EMBL" id="KGF53969.1"/>
    </source>
</evidence>
<feature type="signal peptide" evidence="1">
    <location>
        <begin position="1"/>
        <end position="21"/>
    </location>
</feature>
<gene>
    <name evidence="2" type="ORF">HMPREF9460_03219</name>
</gene>
<keyword evidence="3" id="KW-1185">Reference proteome</keyword>